<evidence type="ECO:0000313" key="2">
    <source>
        <dbReference type="Proteomes" id="UP000603453"/>
    </source>
</evidence>
<dbReference type="AlphaFoldDB" id="A0A8H7RJY3"/>
<sequence>MEEYYDYTKSTHCISFEMMNNVLWCNCIDSDVQNNEQGYSEYEQDYPNTLQNEVIMQEVIRVLQDSLEQKKRYFKIPSWEFHYVFTLPTIWDVKIRDEIRSLFFKAGLVQDHDHPDRLLLINELESRVRYIQSTDLGFPGTQLDNGRQYTMYALDFDEEVLIQMEIFSVHYPATSIDSKRIPRLLEMSQFTIPYQIEKRVYIEACLEERYNIMLSPELLNLLTNESDVPWDAKEKQRYHDPRVTKFHVDAMHIPFQRYFAYKPFRGLRDLYKGEYNLDTSEIKTSQVISASAEKRSFDFYNSPSYFINVDITLTTVDFLILYEEEGNVDIIGTEIEQWLDMSVKGNWIQKNVAYAISVDKWLLDNMFGTKEDLTELLFASGILQRNNNRRKAQIITRGEEILPAIEQKLTDFNFKMKSYFVVSQLHQTYIQLTLHQVVIVSEDETSSTTIIVEDKIIQIEDVYDTLCKTTWGSMIYPTSYIDYCTAHEDSIHVLRNLESLFSYDRYCQEVKLAVPELVHFNKTMYLKFEHNICFNEEECDCSIIIDPQNIVDIGMKSVIQDIATTMAGSLTNTKLFGNYEVDFLFVLGNVSNIPHNSMAYIVYSNMLQESVSDSIDLKEKYTEGLVIREPLCELIHFTTNRKPYIYDRFIAVFKKDIKKHICYLVVLQTGQEIPISGLKLNLEITILSGTNCENLSLDIIRVEYSGESVNGFKVLEEATQGASSSIYIGGGLTSSARVIVEFEYVNYNYSLKVSAKRMGGKIDSSTSYEKHFMMEHPLTLAYV</sequence>
<proteinExistence type="predicted"/>
<dbReference type="Proteomes" id="UP000603453">
    <property type="component" value="Unassembled WGS sequence"/>
</dbReference>
<evidence type="ECO:0000313" key="1">
    <source>
        <dbReference type="EMBL" id="KAG2211006.1"/>
    </source>
</evidence>
<reference evidence="1" key="1">
    <citation type="submission" date="2020-12" db="EMBL/GenBank/DDBJ databases">
        <title>Metabolic potential, ecology and presence of endohyphal bacteria is reflected in genomic diversity of Mucoromycotina.</title>
        <authorList>
            <person name="Muszewska A."/>
            <person name="Okrasinska A."/>
            <person name="Steczkiewicz K."/>
            <person name="Drgas O."/>
            <person name="Orlowska M."/>
            <person name="Perlinska-Lenart U."/>
            <person name="Aleksandrzak-Piekarczyk T."/>
            <person name="Szatraj K."/>
            <person name="Zielenkiewicz U."/>
            <person name="Pilsyk S."/>
            <person name="Malc E."/>
            <person name="Mieczkowski P."/>
            <person name="Kruszewska J.S."/>
            <person name="Biernat P."/>
            <person name="Pawlowska J."/>
        </authorList>
    </citation>
    <scope>NUCLEOTIDE SEQUENCE</scope>
    <source>
        <strain evidence="1">WA0000017839</strain>
    </source>
</reference>
<comment type="caution">
    <text evidence="1">The sequence shown here is derived from an EMBL/GenBank/DDBJ whole genome shotgun (WGS) entry which is preliminary data.</text>
</comment>
<keyword evidence="2" id="KW-1185">Reference proteome</keyword>
<dbReference type="EMBL" id="JAEPRD010000010">
    <property type="protein sequence ID" value="KAG2211006.1"/>
    <property type="molecule type" value="Genomic_DNA"/>
</dbReference>
<organism evidence="1 2">
    <name type="scientific">Mucor saturninus</name>
    <dbReference type="NCBI Taxonomy" id="64648"/>
    <lineage>
        <taxon>Eukaryota</taxon>
        <taxon>Fungi</taxon>
        <taxon>Fungi incertae sedis</taxon>
        <taxon>Mucoromycota</taxon>
        <taxon>Mucoromycotina</taxon>
        <taxon>Mucoromycetes</taxon>
        <taxon>Mucorales</taxon>
        <taxon>Mucorineae</taxon>
        <taxon>Mucoraceae</taxon>
        <taxon>Mucor</taxon>
    </lineage>
</organism>
<accession>A0A8H7RJY3</accession>
<name>A0A8H7RJY3_9FUNG</name>
<protein>
    <submittedName>
        <fullName evidence="1">Uncharacterized protein</fullName>
    </submittedName>
</protein>
<gene>
    <name evidence="1" type="ORF">INT47_000166</name>
</gene>